<evidence type="ECO:0000313" key="8">
    <source>
        <dbReference type="Proteomes" id="UP000186922"/>
    </source>
</evidence>
<evidence type="ECO:0000256" key="4">
    <source>
        <dbReference type="ARBA" id="ARBA00022989"/>
    </source>
</evidence>
<dbReference type="AlphaFoldDB" id="A0A1D1W6P1"/>
<keyword evidence="8" id="KW-1185">Reference proteome</keyword>
<feature type="transmembrane region" description="Helical" evidence="6">
    <location>
        <begin position="66"/>
        <end position="85"/>
    </location>
</feature>
<evidence type="ECO:0008006" key="9">
    <source>
        <dbReference type="Google" id="ProtNLM"/>
    </source>
</evidence>
<dbReference type="PANTHER" id="PTHR23320:SF130">
    <property type="entry name" value="TRANSMEMBRANE PROTEIN 212"/>
    <property type="match status" value="1"/>
</dbReference>
<feature type="transmembrane region" description="Helical" evidence="6">
    <location>
        <begin position="28"/>
        <end position="54"/>
    </location>
</feature>
<accession>A0A1D1W6P1</accession>
<dbReference type="GO" id="GO:0016020">
    <property type="term" value="C:membrane"/>
    <property type="evidence" value="ECO:0007669"/>
    <property type="project" value="UniProtKB-SubCell"/>
</dbReference>
<comment type="similarity">
    <text evidence="2">Belongs to the MS4A family.</text>
</comment>
<organism evidence="7 8">
    <name type="scientific">Ramazzottius varieornatus</name>
    <name type="common">Water bear</name>
    <name type="synonym">Tardigrade</name>
    <dbReference type="NCBI Taxonomy" id="947166"/>
    <lineage>
        <taxon>Eukaryota</taxon>
        <taxon>Metazoa</taxon>
        <taxon>Ecdysozoa</taxon>
        <taxon>Tardigrada</taxon>
        <taxon>Eutardigrada</taxon>
        <taxon>Parachela</taxon>
        <taxon>Hypsibioidea</taxon>
        <taxon>Ramazzottiidae</taxon>
        <taxon>Ramazzottius</taxon>
    </lineage>
</organism>
<evidence type="ECO:0000256" key="3">
    <source>
        <dbReference type="ARBA" id="ARBA00022692"/>
    </source>
</evidence>
<evidence type="ECO:0000256" key="1">
    <source>
        <dbReference type="ARBA" id="ARBA00004141"/>
    </source>
</evidence>
<protein>
    <recommendedName>
        <fullName evidence="9">MARVEL domain-containing protein</fullName>
    </recommendedName>
</protein>
<evidence type="ECO:0000313" key="7">
    <source>
        <dbReference type="EMBL" id="GAV09092.1"/>
    </source>
</evidence>
<dbReference type="OrthoDB" id="10063980at2759"/>
<dbReference type="Proteomes" id="UP000186922">
    <property type="component" value="Unassembled WGS sequence"/>
</dbReference>
<comment type="caution">
    <text evidence="7">The sequence shown here is derived from an EMBL/GenBank/DDBJ whole genome shotgun (WGS) entry which is preliminary data.</text>
</comment>
<keyword evidence="3 6" id="KW-0812">Transmembrane</keyword>
<feature type="transmembrane region" description="Helical" evidence="6">
    <location>
        <begin position="97"/>
        <end position="124"/>
    </location>
</feature>
<gene>
    <name evidence="7" type="primary">RvY_18689-1</name>
    <name evidence="7" type="synonym">RvY_18689.1</name>
    <name evidence="7" type="ORF">RvY_18689</name>
</gene>
<proteinExistence type="inferred from homology"/>
<feature type="transmembrane region" description="Helical" evidence="6">
    <location>
        <begin position="154"/>
        <end position="177"/>
    </location>
</feature>
<keyword evidence="5 6" id="KW-0472">Membrane</keyword>
<dbReference type="EMBL" id="BDGG01000020">
    <property type="protein sequence ID" value="GAV09092.1"/>
    <property type="molecule type" value="Genomic_DNA"/>
</dbReference>
<evidence type="ECO:0000256" key="6">
    <source>
        <dbReference type="SAM" id="Phobius"/>
    </source>
</evidence>
<dbReference type="InterPro" id="IPR007237">
    <property type="entry name" value="CD20-like"/>
</dbReference>
<name>A0A1D1W6P1_RAMVA</name>
<dbReference type="Pfam" id="PF04103">
    <property type="entry name" value="CD20"/>
    <property type="match status" value="1"/>
</dbReference>
<dbReference type="PANTHER" id="PTHR23320">
    <property type="entry name" value="MEMBRANE-SPANNING 4-DOMAINS SUBFAMILY A MS4A -RELATED"/>
    <property type="match status" value="1"/>
</dbReference>
<dbReference type="InterPro" id="IPR030417">
    <property type="entry name" value="MS4A"/>
</dbReference>
<reference evidence="7 8" key="1">
    <citation type="journal article" date="2016" name="Nat. Commun.">
        <title>Extremotolerant tardigrade genome and improved radiotolerance of human cultured cells by tardigrade-unique protein.</title>
        <authorList>
            <person name="Hashimoto T."/>
            <person name="Horikawa D.D."/>
            <person name="Saito Y."/>
            <person name="Kuwahara H."/>
            <person name="Kozuka-Hata H."/>
            <person name="Shin-I T."/>
            <person name="Minakuchi Y."/>
            <person name="Ohishi K."/>
            <person name="Motoyama A."/>
            <person name="Aizu T."/>
            <person name="Enomoto A."/>
            <person name="Kondo K."/>
            <person name="Tanaka S."/>
            <person name="Hara Y."/>
            <person name="Koshikawa S."/>
            <person name="Sagara H."/>
            <person name="Miura T."/>
            <person name="Yokobori S."/>
            <person name="Miyagawa K."/>
            <person name="Suzuki Y."/>
            <person name="Kubo T."/>
            <person name="Oyama M."/>
            <person name="Kohara Y."/>
            <person name="Fujiyama A."/>
            <person name="Arakawa K."/>
            <person name="Katayama T."/>
            <person name="Toyoda A."/>
            <person name="Kunieda T."/>
        </authorList>
    </citation>
    <scope>NUCLEOTIDE SEQUENCE [LARGE SCALE GENOMIC DNA]</scope>
    <source>
        <strain evidence="7 8">YOKOZUNA-1</strain>
    </source>
</reference>
<sequence>MGDHGVLRPSDDLASVVTDSTAKYRSAIYILGVIQVLLGIGALALELAALIMFYETGAPGYPIEYAGIWAGIFAIVTGMVQLLAGKKTVTLSARRKLFTVSVFLALISTIQAMVMFSLTAYNIYIVRREITRREGNQQPVGGTNLNLDQLKDLAMMRSVVALVYISLAIIAMISLVLDCCNACGKTSAGADDVAYTSVGQQVKQIRIFKKGQNVKA</sequence>
<evidence type="ECO:0000256" key="5">
    <source>
        <dbReference type="ARBA" id="ARBA00023136"/>
    </source>
</evidence>
<keyword evidence="4 6" id="KW-1133">Transmembrane helix</keyword>
<comment type="subcellular location">
    <subcellularLocation>
        <location evidence="1">Membrane</location>
        <topology evidence="1">Multi-pass membrane protein</topology>
    </subcellularLocation>
</comment>
<evidence type="ECO:0000256" key="2">
    <source>
        <dbReference type="ARBA" id="ARBA00009565"/>
    </source>
</evidence>